<dbReference type="EC" id="2.1.1.314" evidence="4"/>
<dbReference type="Proteomes" id="UP000009168">
    <property type="component" value="Unassembled WGS sequence"/>
</dbReference>
<feature type="domain" description="Tetrapyrrole methylase" evidence="10">
    <location>
        <begin position="3"/>
        <end position="236"/>
    </location>
</feature>
<feature type="binding site" evidence="9">
    <location>
        <position position="88"/>
    </location>
    <ligand>
        <name>S-adenosyl-L-methionine</name>
        <dbReference type="ChEBI" id="CHEBI:59789"/>
    </ligand>
</feature>
<dbReference type="FunFam" id="3.30.950.10:FF:000004">
    <property type="entry name" value="Diphthine synthase putative"/>
    <property type="match status" value="1"/>
</dbReference>
<evidence type="ECO:0000256" key="5">
    <source>
        <dbReference type="ARBA" id="ARBA00022603"/>
    </source>
</evidence>
<dbReference type="Gene3D" id="3.30.950.10">
    <property type="entry name" value="Methyltransferase, Cobalt-precorrin-4 Transmethylase, Domain 2"/>
    <property type="match status" value="1"/>
</dbReference>
<evidence type="ECO:0000256" key="6">
    <source>
        <dbReference type="ARBA" id="ARBA00022679"/>
    </source>
</evidence>
<dbReference type="InterPro" id="IPR000878">
    <property type="entry name" value="4pyrrol_Mease"/>
</dbReference>
<evidence type="ECO:0000256" key="9">
    <source>
        <dbReference type="PIRSR" id="PIRSR036432-1"/>
    </source>
</evidence>
<dbReference type="HAMAP" id="MF_01084">
    <property type="entry name" value="Diphthine_synth"/>
    <property type="match status" value="1"/>
</dbReference>
<feature type="binding site" evidence="9">
    <location>
        <position position="10"/>
    </location>
    <ligand>
        <name>S-adenosyl-L-methionine</name>
        <dbReference type="ChEBI" id="CHEBI:59789"/>
    </ligand>
</feature>
<evidence type="ECO:0000313" key="11">
    <source>
        <dbReference type="EMBL" id="EAR93447.1"/>
    </source>
</evidence>
<dbReference type="InParanoid" id="Q23A33"/>
<dbReference type="FunCoup" id="Q23A33">
    <property type="interactions" value="542"/>
</dbReference>
<dbReference type="AlphaFoldDB" id="Q23A33"/>
<comment type="catalytic activity">
    <reaction evidence="8">
        <text>2-[(3S)-amino-3-carboxypropyl]-L-histidyl-[translation elongation factor 2] + 4 S-adenosyl-L-methionine = diphthine methyl ester-[translation elongation factor 2] + 4 S-adenosyl-L-homocysteine + 3 H(+)</text>
        <dbReference type="Rhea" id="RHEA:42652"/>
        <dbReference type="Rhea" id="RHEA-COMP:9749"/>
        <dbReference type="Rhea" id="RHEA-COMP:10173"/>
        <dbReference type="ChEBI" id="CHEBI:15378"/>
        <dbReference type="ChEBI" id="CHEBI:57856"/>
        <dbReference type="ChEBI" id="CHEBI:59789"/>
        <dbReference type="ChEBI" id="CHEBI:73995"/>
        <dbReference type="ChEBI" id="CHEBI:79005"/>
        <dbReference type="EC" id="2.1.1.314"/>
    </reaction>
</comment>
<name>Q23A33_TETTS</name>
<dbReference type="InterPro" id="IPR035996">
    <property type="entry name" value="4pyrrol_Methylase_sf"/>
</dbReference>
<keyword evidence="5" id="KW-0489">Methyltransferase</keyword>
<evidence type="ECO:0000256" key="1">
    <source>
        <dbReference type="ARBA" id="ARBA00004006"/>
    </source>
</evidence>
<dbReference type="KEGG" id="tet:TTHERM_00833850"/>
<dbReference type="PANTHER" id="PTHR10882:SF0">
    <property type="entry name" value="DIPHTHINE METHYL ESTER SYNTHASE"/>
    <property type="match status" value="1"/>
</dbReference>
<dbReference type="GeneID" id="7839359"/>
<dbReference type="GO" id="GO:0017183">
    <property type="term" value="P:protein histidyl modification to diphthamide"/>
    <property type="evidence" value="ECO:0007669"/>
    <property type="project" value="UniProtKB-UniPathway"/>
</dbReference>
<dbReference type="UniPathway" id="UPA00559"/>
<dbReference type="OrthoDB" id="2516at2759"/>
<dbReference type="PIRSF" id="PIRSF036432">
    <property type="entry name" value="Diphthine_synth"/>
    <property type="match status" value="1"/>
</dbReference>
<dbReference type="InterPro" id="IPR004551">
    <property type="entry name" value="Dphthn_synthase"/>
</dbReference>
<keyword evidence="7 9" id="KW-0949">S-adenosyl-L-methionine</keyword>
<gene>
    <name evidence="11" type="ORF">TTHERM_00833850</name>
</gene>
<evidence type="ECO:0000256" key="4">
    <source>
        <dbReference type="ARBA" id="ARBA00011927"/>
    </source>
</evidence>
<dbReference type="FunFam" id="3.40.1010.10:FF:000004">
    <property type="entry name" value="Putative diphthine synthase"/>
    <property type="match status" value="1"/>
</dbReference>
<dbReference type="NCBIfam" id="TIGR00522">
    <property type="entry name" value="dph5"/>
    <property type="match status" value="1"/>
</dbReference>
<evidence type="ECO:0000256" key="8">
    <source>
        <dbReference type="ARBA" id="ARBA00048752"/>
    </source>
</evidence>
<feature type="binding site" evidence="9">
    <location>
        <position position="167"/>
    </location>
    <ligand>
        <name>S-adenosyl-L-methionine</name>
        <dbReference type="ChEBI" id="CHEBI:59789"/>
    </ligand>
</feature>
<organism evidence="11 12">
    <name type="scientific">Tetrahymena thermophila (strain SB210)</name>
    <dbReference type="NCBI Taxonomy" id="312017"/>
    <lineage>
        <taxon>Eukaryota</taxon>
        <taxon>Sar</taxon>
        <taxon>Alveolata</taxon>
        <taxon>Ciliophora</taxon>
        <taxon>Intramacronucleata</taxon>
        <taxon>Oligohymenophorea</taxon>
        <taxon>Hymenostomatida</taxon>
        <taxon>Tetrahymenina</taxon>
        <taxon>Tetrahymenidae</taxon>
        <taxon>Tetrahymena</taxon>
    </lineage>
</organism>
<dbReference type="InterPro" id="IPR014777">
    <property type="entry name" value="4pyrrole_Mease_sub1"/>
</dbReference>
<dbReference type="eggNOG" id="KOG3123">
    <property type="taxonomic scope" value="Eukaryota"/>
</dbReference>
<dbReference type="Gene3D" id="3.40.1010.10">
    <property type="entry name" value="Cobalt-precorrin-4 Transmethylase, Domain 1"/>
    <property type="match status" value="1"/>
</dbReference>
<evidence type="ECO:0000256" key="2">
    <source>
        <dbReference type="ARBA" id="ARBA00005156"/>
    </source>
</evidence>
<dbReference type="InterPro" id="IPR014776">
    <property type="entry name" value="4pyrrole_Mease_sub2"/>
</dbReference>
<feature type="binding site" evidence="9">
    <location>
        <position position="225"/>
    </location>
    <ligand>
        <name>S-adenosyl-L-methionine</name>
        <dbReference type="ChEBI" id="CHEBI:59789"/>
    </ligand>
</feature>
<protein>
    <recommendedName>
        <fullName evidence="4">diphthine methyl ester synthase</fullName>
        <ecNumber evidence="4">2.1.1.314</ecNumber>
    </recommendedName>
</protein>
<dbReference type="CDD" id="cd11647">
    <property type="entry name" value="DHP5_DphB"/>
    <property type="match status" value="1"/>
</dbReference>
<keyword evidence="6" id="KW-0808">Transferase</keyword>
<proteinExistence type="inferred from homology"/>
<dbReference type="GO" id="GO:0032259">
    <property type="term" value="P:methylation"/>
    <property type="evidence" value="ECO:0007669"/>
    <property type="project" value="UniProtKB-KW"/>
</dbReference>
<dbReference type="RefSeq" id="XP_001013692.1">
    <property type="nucleotide sequence ID" value="XM_001013692.1"/>
</dbReference>
<dbReference type="PANTHER" id="PTHR10882">
    <property type="entry name" value="DIPHTHINE SYNTHASE"/>
    <property type="match status" value="1"/>
</dbReference>
<dbReference type="EMBL" id="GG662725">
    <property type="protein sequence ID" value="EAR93447.1"/>
    <property type="molecule type" value="Genomic_DNA"/>
</dbReference>
<feature type="binding site" evidence="9">
    <location>
        <begin position="116"/>
        <end position="117"/>
    </location>
    <ligand>
        <name>S-adenosyl-L-methionine</name>
        <dbReference type="ChEBI" id="CHEBI:59789"/>
    </ligand>
</feature>
<keyword evidence="12" id="KW-1185">Reference proteome</keyword>
<accession>Q23A33</accession>
<sequence length="279" mass="31838">MVFYIIGLGLGDEKDISVKGLEIVKKCDEVYLEHYTSILGVQKEKLEELYGRQIIMADREMCEEGIDTILENLSKTPEKNVAFLVVGDPFCATTHSDVQLRAIQLGIKVEIVHNASIINAIGCTGMQVYRFGETISIPFFTEKWRPYSFYEKIKKNREMGLHTLCLLDIKVKERTDENILKGKKIYEPPRFMSCKTAVEQLLEAEEKIAGKAFSKETKCVGVARVGFSDQLIRSGQMSDFLNIEMGPPLHSFVICADELHPIEEDMYKFYNQNSQKKDE</sequence>
<dbReference type="STRING" id="312017.Q23A33"/>
<dbReference type="GO" id="GO:0141133">
    <property type="term" value="F:diphthine methyl ester synthase activity"/>
    <property type="evidence" value="ECO:0007669"/>
    <property type="project" value="UniProtKB-EC"/>
</dbReference>
<dbReference type="OMA" id="HNASIMS"/>
<reference evidence="12" key="1">
    <citation type="journal article" date="2006" name="PLoS Biol.">
        <title>Macronuclear genome sequence of the ciliate Tetrahymena thermophila, a model eukaryote.</title>
        <authorList>
            <person name="Eisen J.A."/>
            <person name="Coyne R.S."/>
            <person name="Wu M."/>
            <person name="Wu D."/>
            <person name="Thiagarajan M."/>
            <person name="Wortman J.R."/>
            <person name="Badger J.H."/>
            <person name="Ren Q."/>
            <person name="Amedeo P."/>
            <person name="Jones K.M."/>
            <person name="Tallon L.J."/>
            <person name="Delcher A.L."/>
            <person name="Salzberg S.L."/>
            <person name="Silva J.C."/>
            <person name="Haas B.J."/>
            <person name="Majoros W.H."/>
            <person name="Farzad M."/>
            <person name="Carlton J.M."/>
            <person name="Smith R.K. Jr."/>
            <person name="Garg J."/>
            <person name="Pearlman R.E."/>
            <person name="Karrer K.M."/>
            <person name="Sun L."/>
            <person name="Manning G."/>
            <person name="Elde N.C."/>
            <person name="Turkewitz A.P."/>
            <person name="Asai D.J."/>
            <person name="Wilkes D.E."/>
            <person name="Wang Y."/>
            <person name="Cai H."/>
            <person name="Collins K."/>
            <person name="Stewart B.A."/>
            <person name="Lee S.R."/>
            <person name="Wilamowska K."/>
            <person name="Weinberg Z."/>
            <person name="Ruzzo W.L."/>
            <person name="Wloga D."/>
            <person name="Gaertig J."/>
            <person name="Frankel J."/>
            <person name="Tsao C.-C."/>
            <person name="Gorovsky M.A."/>
            <person name="Keeling P.J."/>
            <person name="Waller R.F."/>
            <person name="Patron N.J."/>
            <person name="Cherry J.M."/>
            <person name="Stover N.A."/>
            <person name="Krieger C.J."/>
            <person name="del Toro C."/>
            <person name="Ryder H.F."/>
            <person name="Williamson S.C."/>
            <person name="Barbeau R.A."/>
            <person name="Hamilton E.P."/>
            <person name="Orias E."/>
        </authorList>
    </citation>
    <scope>NUCLEOTIDE SEQUENCE [LARGE SCALE GENOMIC DNA]</scope>
    <source>
        <strain evidence="12">SB210</strain>
    </source>
</reference>
<evidence type="ECO:0000256" key="3">
    <source>
        <dbReference type="ARBA" id="ARBA00006729"/>
    </source>
</evidence>
<dbReference type="Pfam" id="PF00590">
    <property type="entry name" value="TP_methylase"/>
    <property type="match status" value="1"/>
</dbReference>
<comment type="similarity">
    <text evidence="3">Belongs to the diphthine synthase family.</text>
</comment>
<evidence type="ECO:0000313" key="12">
    <source>
        <dbReference type="Proteomes" id="UP000009168"/>
    </source>
</evidence>
<comment type="function">
    <text evidence="1">S-adenosyl-L-methionine-dependent methyltransferase that catalyzes four methylations of the modified target histidine residue in translation elongation factor 2 (EF-2), to form an intermediate called diphthine methyl ester. The four successive methylation reactions represent the second step of diphthamide biosynthesis.</text>
</comment>
<evidence type="ECO:0000256" key="7">
    <source>
        <dbReference type="ARBA" id="ARBA00022691"/>
    </source>
</evidence>
<evidence type="ECO:0000259" key="10">
    <source>
        <dbReference type="Pfam" id="PF00590"/>
    </source>
</evidence>
<dbReference type="SUPFAM" id="SSF53790">
    <property type="entry name" value="Tetrapyrrole methylase"/>
    <property type="match status" value="1"/>
</dbReference>
<feature type="binding site" evidence="9">
    <location>
        <position position="250"/>
    </location>
    <ligand>
        <name>S-adenosyl-L-methionine</name>
        <dbReference type="ChEBI" id="CHEBI:59789"/>
    </ligand>
</feature>
<comment type="pathway">
    <text evidence="2">Protein modification; peptidyl-diphthamide biosynthesis.</text>
</comment>
<dbReference type="HOGENOM" id="CLU_066040_1_0_1"/>